<keyword evidence="2" id="KW-1185">Reference proteome</keyword>
<accession>A0AAV6V7S9</accession>
<organism evidence="1 2">
    <name type="scientific">Oedothorax gibbosus</name>
    <dbReference type="NCBI Taxonomy" id="931172"/>
    <lineage>
        <taxon>Eukaryota</taxon>
        <taxon>Metazoa</taxon>
        <taxon>Ecdysozoa</taxon>
        <taxon>Arthropoda</taxon>
        <taxon>Chelicerata</taxon>
        <taxon>Arachnida</taxon>
        <taxon>Araneae</taxon>
        <taxon>Araneomorphae</taxon>
        <taxon>Entelegynae</taxon>
        <taxon>Araneoidea</taxon>
        <taxon>Linyphiidae</taxon>
        <taxon>Erigoninae</taxon>
        <taxon>Oedothorax</taxon>
    </lineage>
</organism>
<dbReference type="EMBL" id="JAFNEN010000136">
    <property type="protein sequence ID" value="KAG8192749.1"/>
    <property type="molecule type" value="Genomic_DNA"/>
</dbReference>
<gene>
    <name evidence="1" type="ORF">JTE90_009770</name>
</gene>
<protein>
    <submittedName>
        <fullName evidence="1">Uncharacterized protein</fullName>
    </submittedName>
</protein>
<evidence type="ECO:0000313" key="1">
    <source>
        <dbReference type="EMBL" id="KAG8192749.1"/>
    </source>
</evidence>
<proteinExistence type="predicted"/>
<comment type="caution">
    <text evidence="1">The sequence shown here is derived from an EMBL/GenBank/DDBJ whole genome shotgun (WGS) entry which is preliminary data.</text>
</comment>
<sequence length="167" mass="19566">MKNGWEKKKSKMTSLSEQTPFGGFRVWSHFRPFIKIYYHKQLPSTPQHHFDLVHITIQQIYTWTNPLSFYGDERYGPSTSNPRGLPESFPSLHQNLLTFYHPSTPFRLGPHYNSTNLHLDESTFPFWGRKVWPSTSNPRGRDLISNDSQVSPADLEIRTPHALVWLR</sequence>
<dbReference type="Proteomes" id="UP000827092">
    <property type="component" value="Unassembled WGS sequence"/>
</dbReference>
<name>A0AAV6V7S9_9ARAC</name>
<evidence type="ECO:0000313" key="2">
    <source>
        <dbReference type="Proteomes" id="UP000827092"/>
    </source>
</evidence>
<reference evidence="1 2" key="1">
    <citation type="journal article" date="2022" name="Nat. Ecol. Evol.">
        <title>A masculinizing supergene underlies an exaggerated male reproductive morph in a spider.</title>
        <authorList>
            <person name="Hendrickx F."/>
            <person name="De Corte Z."/>
            <person name="Sonet G."/>
            <person name="Van Belleghem S.M."/>
            <person name="Kostlbacher S."/>
            <person name="Vangestel C."/>
        </authorList>
    </citation>
    <scope>NUCLEOTIDE SEQUENCE [LARGE SCALE GENOMIC DNA]</scope>
    <source>
        <strain evidence="1">W744_W776</strain>
    </source>
</reference>
<dbReference type="AlphaFoldDB" id="A0AAV6V7S9"/>